<proteinExistence type="predicted"/>
<protein>
    <submittedName>
        <fullName evidence="1">Uncharacterized protein</fullName>
    </submittedName>
</protein>
<sequence>MYTSYIGKKFLNLYRKRYNKDESYSGAQFFEEVFFPLFFRDESHLMHVGNSPFFQRPREEDVARHGGRSLAQFENLKNKIRTGIPSGATYVGFAAEEIQATSSGQLTNMNFNIDEEEIYASWIGEALAIGVNGGFAMLIDEEEILLSLFNGWKHYRKFLQQTPDVKDKQIETWNGHWLSLTLLEDFEEDSFNYNDIEPVEGIGGLAIPTQKWSKVFFRLSKKYPSKEIIIYAYNLSQTNTTIGFIKVYLPDIQHLYEFRDKVFINKEGSVLNDGHIESLETFYNFKSACRNGSIGLRAMEPAKLREFMPKGSVPYAQGKDFKFSDETSFIHYHLLKLWIIAMLNKTDLHQLASEVAKSLIDFERIPNRGKKDLDTLSEETRSASNIRTFIDRLTQILQADNKDVFRNVVDQVIRMPSDNFPLFVTLIRFEYAYQKVNN</sequence>
<gene>
    <name evidence="1" type="ORF">SAMN04488121_103590</name>
</gene>
<accession>A0A1G7RSD9</accession>
<dbReference type="STRING" id="104663.SAMN04488121_103590"/>
<dbReference type="AlphaFoldDB" id="A0A1G7RSD9"/>
<organism evidence="1 2">
    <name type="scientific">Chitinophaga filiformis</name>
    <name type="common">Myxococcus filiformis</name>
    <name type="synonym">Flexibacter filiformis</name>
    <dbReference type="NCBI Taxonomy" id="104663"/>
    <lineage>
        <taxon>Bacteria</taxon>
        <taxon>Pseudomonadati</taxon>
        <taxon>Bacteroidota</taxon>
        <taxon>Chitinophagia</taxon>
        <taxon>Chitinophagales</taxon>
        <taxon>Chitinophagaceae</taxon>
        <taxon>Chitinophaga</taxon>
    </lineage>
</organism>
<name>A0A1G7RSD9_CHIFI</name>
<dbReference type="RefSeq" id="WP_089833248.1">
    <property type="nucleotide sequence ID" value="NZ_FNBN01000003.1"/>
</dbReference>
<dbReference type="Proteomes" id="UP000199045">
    <property type="component" value="Unassembled WGS sequence"/>
</dbReference>
<evidence type="ECO:0000313" key="1">
    <source>
        <dbReference type="EMBL" id="SDG13544.1"/>
    </source>
</evidence>
<dbReference type="OrthoDB" id="5422541at2"/>
<dbReference type="EMBL" id="FNBN01000003">
    <property type="protein sequence ID" value="SDG13544.1"/>
    <property type="molecule type" value="Genomic_DNA"/>
</dbReference>
<evidence type="ECO:0000313" key="2">
    <source>
        <dbReference type="Proteomes" id="UP000199045"/>
    </source>
</evidence>
<reference evidence="2" key="1">
    <citation type="submission" date="2016-10" db="EMBL/GenBank/DDBJ databases">
        <authorList>
            <person name="Varghese N."/>
            <person name="Submissions S."/>
        </authorList>
    </citation>
    <scope>NUCLEOTIDE SEQUENCE [LARGE SCALE GENOMIC DNA]</scope>
    <source>
        <strain evidence="2">DSM 527</strain>
    </source>
</reference>